<keyword evidence="1" id="KW-0472">Membrane</keyword>
<protein>
    <submittedName>
        <fullName evidence="2">Uncharacterized protein</fullName>
    </submittedName>
</protein>
<dbReference type="EMBL" id="CACVBM020001168">
    <property type="protein sequence ID" value="CAA7037054.1"/>
    <property type="molecule type" value="Genomic_DNA"/>
</dbReference>
<reference evidence="2" key="1">
    <citation type="submission" date="2020-01" db="EMBL/GenBank/DDBJ databases">
        <authorList>
            <person name="Mishra B."/>
        </authorList>
    </citation>
    <scope>NUCLEOTIDE SEQUENCE [LARGE SCALE GENOMIC DNA]</scope>
</reference>
<proteinExistence type="predicted"/>
<sequence>MKDLRWNLVSRNSIANGDLRWNCDGNFRRKRVPPKNWETRSWSGDGRRPSGALHATGVASWLTRSSLWLLFLLFFIVEMCVAPLALEELCLLEAVVGVQLVWEKSWYCVDRTRIQDPQTGAPPGQLDPQLDRVEFPLFGLDRVRWSSWSVWPWKSSSFSACCLLLPLARKKRLCEALGQGASFEW</sequence>
<comment type="caution">
    <text evidence="2">The sequence shown here is derived from an EMBL/GenBank/DDBJ whole genome shotgun (WGS) entry which is preliminary data.</text>
</comment>
<keyword evidence="3" id="KW-1185">Reference proteome</keyword>
<evidence type="ECO:0000313" key="3">
    <source>
        <dbReference type="Proteomes" id="UP000467841"/>
    </source>
</evidence>
<accession>A0A6D2J7S7</accession>
<keyword evidence="1" id="KW-0812">Transmembrane</keyword>
<gene>
    <name evidence="2" type="ORF">MERR_LOCUS24289</name>
</gene>
<evidence type="ECO:0000313" key="2">
    <source>
        <dbReference type="EMBL" id="CAA7037054.1"/>
    </source>
</evidence>
<keyword evidence="1" id="KW-1133">Transmembrane helix</keyword>
<evidence type="ECO:0000256" key="1">
    <source>
        <dbReference type="SAM" id="Phobius"/>
    </source>
</evidence>
<organism evidence="2 3">
    <name type="scientific">Microthlaspi erraticum</name>
    <dbReference type="NCBI Taxonomy" id="1685480"/>
    <lineage>
        <taxon>Eukaryota</taxon>
        <taxon>Viridiplantae</taxon>
        <taxon>Streptophyta</taxon>
        <taxon>Embryophyta</taxon>
        <taxon>Tracheophyta</taxon>
        <taxon>Spermatophyta</taxon>
        <taxon>Magnoliopsida</taxon>
        <taxon>eudicotyledons</taxon>
        <taxon>Gunneridae</taxon>
        <taxon>Pentapetalae</taxon>
        <taxon>rosids</taxon>
        <taxon>malvids</taxon>
        <taxon>Brassicales</taxon>
        <taxon>Brassicaceae</taxon>
        <taxon>Coluteocarpeae</taxon>
        <taxon>Microthlaspi</taxon>
    </lineage>
</organism>
<feature type="transmembrane region" description="Helical" evidence="1">
    <location>
        <begin position="67"/>
        <end position="86"/>
    </location>
</feature>
<dbReference type="AlphaFoldDB" id="A0A6D2J7S7"/>
<dbReference type="Proteomes" id="UP000467841">
    <property type="component" value="Unassembled WGS sequence"/>
</dbReference>
<name>A0A6D2J7S7_9BRAS</name>